<dbReference type="Proteomes" id="UP001239111">
    <property type="component" value="Chromosome 3"/>
</dbReference>
<name>A0ACC2NP11_9HYME</name>
<organism evidence="1 2">
    <name type="scientific">Eretmocerus hayati</name>
    <dbReference type="NCBI Taxonomy" id="131215"/>
    <lineage>
        <taxon>Eukaryota</taxon>
        <taxon>Metazoa</taxon>
        <taxon>Ecdysozoa</taxon>
        <taxon>Arthropoda</taxon>
        <taxon>Hexapoda</taxon>
        <taxon>Insecta</taxon>
        <taxon>Pterygota</taxon>
        <taxon>Neoptera</taxon>
        <taxon>Endopterygota</taxon>
        <taxon>Hymenoptera</taxon>
        <taxon>Apocrita</taxon>
        <taxon>Proctotrupomorpha</taxon>
        <taxon>Chalcidoidea</taxon>
        <taxon>Aphelinidae</taxon>
        <taxon>Aphelininae</taxon>
        <taxon>Eretmocerus</taxon>
    </lineage>
</organism>
<protein>
    <submittedName>
        <fullName evidence="1">Uncharacterized protein</fullName>
    </submittedName>
</protein>
<gene>
    <name evidence="1" type="ORF">QAD02_004196</name>
</gene>
<keyword evidence="2" id="KW-1185">Reference proteome</keyword>
<accession>A0ACC2NP11</accession>
<evidence type="ECO:0000313" key="1">
    <source>
        <dbReference type="EMBL" id="KAJ8672935.1"/>
    </source>
</evidence>
<evidence type="ECO:0000313" key="2">
    <source>
        <dbReference type="Proteomes" id="UP001239111"/>
    </source>
</evidence>
<sequence length="453" mass="52676">MLDPGAKKRKVSKKTKKSWRKHVDVKDVDSFLENVRSDERLGAPFSARKDEELFVIDTSRNDAALNKITASTKQQRRELLKKTEPRCYAILKPHTAVPDPISKRNRVRTPEERKSSITRRIETERRLKGQLKLKERLAIKNRLLAKEKRANRPKKGQFDNDVWKEEPNKEQNLSKNEWLDNDTIRHTLANTGKKRKRVPQSLYKKKSAIPAVTAPHPGTSYNPSFADHQELLSQLAADEQQKMKEEKHLHRVTDQMFRKVTQKQKESDNLKEMSEGLPLQNSTANASEDEDDDPTVKSVNPPAKNVKKTLVQRRKIKEQQKLQQNRLKEKLEKKKVADIYHLKQLGKQMLKKQKKEEVLRQKRLKVKAKKELEPKVLSRNKFEPLEQEFQLGEELSGSLRSANPAGNLLKDRYKSLQQRNIVAPGAVVMKSNKAKVKRFIKPDHKLDFDKFVK</sequence>
<comment type="caution">
    <text evidence="1">The sequence shown here is derived from an EMBL/GenBank/DDBJ whole genome shotgun (WGS) entry which is preliminary data.</text>
</comment>
<reference evidence="1" key="1">
    <citation type="submission" date="2023-04" db="EMBL/GenBank/DDBJ databases">
        <title>A chromosome-level genome assembly of the parasitoid wasp Eretmocerus hayati.</title>
        <authorList>
            <person name="Zhong Y."/>
            <person name="Liu S."/>
            <person name="Liu Y."/>
        </authorList>
    </citation>
    <scope>NUCLEOTIDE SEQUENCE</scope>
    <source>
        <strain evidence="1">ZJU_SS_LIU_2023</strain>
    </source>
</reference>
<proteinExistence type="predicted"/>
<dbReference type="EMBL" id="CM056743">
    <property type="protein sequence ID" value="KAJ8672935.1"/>
    <property type="molecule type" value="Genomic_DNA"/>
</dbReference>